<dbReference type="OrthoDB" id="35799at2759"/>
<keyword evidence="12" id="KW-1185">Reference proteome</keyword>
<evidence type="ECO:0000256" key="1">
    <source>
        <dbReference type="ARBA" id="ARBA00004273"/>
    </source>
</evidence>
<dbReference type="Gene3D" id="6.10.280.70">
    <property type="match status" value="1"/>
</dbReference>
<dbReference type="Proteomes" id="UP001165082">
    <property type="component" value="Unassembled WGS sequence"/>
</dbReference>
<dbReference type="EMBL" id="BRXZ01002682">
    <property type="protein sequence ID" value="GMH67825.1"/>
    <property type="molecule type" value="Genomic_DNA"/>
</dbReference>
<evidence type="ECO:0000313" key="11">
    <source>
        <dbReference type="EMBL" id="GMH67825.1"/>
    </source>
</evidence>
<keyword evidence="9" id="KW-0472">Membrane</keyword>
<evidence type="ECO:0000256" key="3">
    <source>
        <dbReference type="ARBA" id="ARBA00022448"/>
    </source>
</evidence>
<name>A0A9W7AHG1_9STRA</name>
<keyword evidence="5" id="KW-0375">Hydrogen ion transport</keyword>
<dbReference type="Pfam" id="PF05873">
    <property type="entry name" value="Mt_ATP-synt_D"/>
    <property type="match status" value="1"/>
</dbReference>
<organism evidence="11 12">
    <name type="scientific">Triparma retinervis</name>
    <dbReference type="NCBI Taxonomy" id="2557542"/>
    <lineage>
        <taxon>Eukaryota</taxon>
        <taxon>Sar</taxon>
        <taxon>Stramenopiles</taxon>
        <taxon>Ochrophyta</taxon>
        <taxon>Bolidophyceae</taxon>
        <taxon>Parmales</taxon>
        <taxon>Triparmaceae</taxon>
        <taxon>Triparma</taxon>
    </lineage>
</organism>
<dbReference type="SUPFAM" id="SSF161065">
    <property type="entry name" value="ATP synthase D chain-like"/>
    <property type="match status" value="1"/>
</dbReference>
<evidence type="ECO:0000256" key="8">
    <source>
        <dbReference type="ARBA" id="ARBA00023128"/>
    </source>
</evidence>
<evidence type="ECO:0000256" key="5">
    <source>
        <dbReference type="ARBA" id="ARBA00022781"/>
    </source>
</evidence>
<dbReference type="GO" id="GO:0015986">
    <property type="term" value="P:proton motive force-driven ATP synthesis"/>
    <property type="evidence" value="ECO:0007669"/>
    <property type="project" value="InterPro"/>
</dbReference>
<accession>A0A9W7AHG1</accession>
<reference evidence="11" key="1">
    <citation type="submission" date="2022-07" db="EMBL/GenBank/DDBJ databases">
        <title>Genome analysis of Parmales, a sister group of diatoms, reveals the evolutionary specialization of diatoms from phago-mixotrophs to photoautotrophs.</title>
        <authorList>
            <person name="Ban H."/>
            <person name="Sato S."/>
            <person name="Yoshikawa S."/>
            <person name="Kazumasa Y."/>
            <person name="Nakamura Y."/>
            <person name="Ichinomiya M."/>
            <person name="Saitoh K."/>
            <person name="Sato N."/>
            <person name="Blanc-Mathieu R."/>
            <person name="Endo H."/>
            <person name="Kuwata A."/>
            <person name="Ogata H."/>
        </authorList>
    </citation>
    <scope>NUCLEOTIDE SEQUENCE</scope>
</reference>
<dbReference type="GO" id="GO:0015078">
    <property type="term" value="F:proton transmembrane transporter activity"/>
    <property type="evidence" value="ECO:0007669"/>
    <property type="project" value="InterPro"/>
</dbReference>
<keyword evidence="8" id="KW-0496">Mitochondrion</keyword>
<keyword evidence="10" id="KW-0175">Coiled coil</keyword>
<dbReference type="InterPro" id="IPR036228">
    <property type="entry name" value="ATP_synth_F0_dsu_sf_mt"/>
</dbReference>
<evidence type="ECO:0000256" key="6">
    <source>
        <dbReference type="ARBA" id="ARBA00022792"/>
    </source>
</evidence>
<dbReference type="GO" id="GO:0045259">
    <property type="term" value="C:proton-transporting ATP synthase complex"/>
    <property type="evidence" value="ECO:0007669"/>
    <property type="project" value="UniProtKB-KW"/>
</dbReference>
<dbReference type="InterPro" id="IPR008689">
    <property type="entry name" value="ATP_synth_F0_dsu_mt"/>
</dbReference>
<evidence type="ECO:0000256" key="7">
    <source>
        <dbReference type="ARBA" id="ARBA00023065"/>
    </source>
</evidence>
<keyword evidence="4" id="KW-0138">CF(0)</keyword>
<dbReference type="PANTHER" id="PTHR12700">
    <property type="entry name" value="ATP SYNTHASE SUBUNIT D, MITOCHONDRIAL"/>
    <property type="match status" value="1"/>
</dbReference>
<evidence type="ECO:0000256" key="2">
    <source>
        <dbReference type="ARBA" id="ARBA00006842"/>
    </source>
</evidence>
<comment type="subcellular location">
    <subcellularLocation>
        <location evidence="1">Mitochondrion inner membrane</location>
    </subcellularLocation>
</comment>
<evidence type="ECO:0000256" key="10">
    <source>
        <dbReference type="SAM" id="Coils"/>
    </source>
</evidence>
<gene>
    <name evidence="11" type="ORF">TrRE_jg7359</name>
</gene>
<proteinExistence type="inferred from homology"/>
<evidence type="ECO:0000256" key="9">
    <source>
        <dbReference type="ARBA" id="ARBA00023136"/>
    </source>
</evidence>
<comment type="similarity">
    <text evidence="2">Belongs to the ATPase d subunit family.</text>
</comment>
<feature type="coiled-coil region" evidence="10">
    <location>
        <begin position="135"/>
        <end position="162"/>
    </location>
</feature>
<comment type="caution">
    <text evidence="11">The sequence shown here is derived from an EMBL/GenBank/DDBJ whole genome shotgun (WGS) entry which is preliminary data.</text>
</comment>
<keyword evidence="3" id="KW-0813">Transport</keyword>
<dbReference type="AlphaFoldDB" id="A0A9W7AHG1"/>
<keyword evidence="6" id="KW-0999">Mitochondrion inner membrane</keyword>
<sequence>MGDTTADFAFWVTSPTFRMLSTTSRRVATSNVRFFSSIDWTGVTDKLSSDSAKAAVNKYRGLVGQVDVLTSKYVGKEPPAIDFADYKKKIRAQTTVDGKAASVVDVLEAAYKSFAPPAAQTATDVDVTSLASAASAEAKAALAATKADLADLEKRVAMMKSKRVGADTTVDDIYEAYPDIKKEVHDEIENHEWHKDIA</sequence>
<protein>
    <recommendedName>
        <fullName evidence="13">ATP synthase subunit d, mitochondrial</fullName>
    </recommendedName>
</protein>
<evidence type="ECO:0008006" key="13">
    <source>
        <dbReference type="Google" id="ProtNLM"/>
    </source>
</evidence>
<evidence type="ECO:0000256" key="4">
    <source>
        <dbReference type="ARBA" id="ARBA00022547"/>
    </source>
</evidence>
<evidence type="ECO:0000313" key="12">
    <source>
        <dbReference type="Proteomes" id="UP001165082"/>
    </source>
</evidence>
<dbReference type="GO" id="GO:0005743">
    <property type="term" value="C:mitochondrial inner membrane"/>
    <property type="evidence" value="ECO:0007669"/>
    <property type="project" value="UniProtKB-SubCell"/>
</dbReference>
<keyword evidence="7" id="KW-0406">Ion transport</keyword>